<dbReference type="Proteomes" id="UP000187283">
    <property type="component" value="Unassembled WGS sequence"/>
</dbReference>
<comment type="caution">
    <text evidence="1">The sequence shown here is derived from an EMBL/GenBank/DDBJ whole genome shotgun (WGS) entry which is preliminary data.</text>
</comment>
<name>A0A1R1YH08_9FUNG</name>
<sequence>MSTIIDRIYSINEVFVSRIFHSELYSYQNLFLTTCFCEASRTPSVGDIPLIFNSTMQTNFNSMFVEEQ</sequence>
<proteinExistence type="predicted"/>
<evidence type="ECO:0000313" key="2">
    <source>
        <dbReference type="Proteomes" id="UP000187283"/>
    </source>
</evidence>
<gene>
    <name evidence="1" type="ORF">AYI70_g354</name>
</gene>
<accession>A0A1R1YH08</accession>
<protein>
    <submittedName>
        <fullName evidence="1">Uncharacterized protein</fullName>
    </submittedName>
</protein>
<dbReference type="EMBL" id="LSSN01000054">
    <property type="protein sequence ID" value="OMJ26197.1"/>
    <property type="molecule type" value="Genomic_DNA"/>
</dbReference>
<evidence type="ECO:0000313" key="1">
    <source>
        <dbReference type="EMBL" id="OMJ26197.1"/>
    </source>
</evidence>
<organism evidence="1 2">
    <name type="scientific">Smittium culicis</name>
    <dbReference type="NCBI Taxonomy" id="133412"/>
    <lineage>
        <taxon>Eukaryota</taxon>
        <taxon>Fungi</taxon>
        <taxon>Fungi incertae sedis</taxon>
        <taxon>Zoopagomycota</taxon>
        <taxon>Kickxellomycotina</taxon>
        <taxon>Harpellomycetes</taxon>
        <taxon>Harpellales</taxon>
        <taxon>Legeriomycetaceae</taxon>
        <taxon>Smittium</taxon>
    </lineage>
</organism>
<keyword evidence="2" id="KW-1185">Reference proteome</keyword>
<dbReference type="AlphaFoldDB" id="A0A1R1YH08"/>
<reference evidence="1 2" key="1">
    <citation type="submission" date="2017-01" db="EMBL/GenBank/DDBJ databases">
        <authorList>
            <person name="Mah S.A."/>
            <person name="Swanson W.J."/>
            <person name="Moy G.W."/>
            <person name="Vacquier V.D."/>
        </authorList>
    </citation>
    <scope>NUCLEOTIDE SEQUENCE [LARGE SCALE GENOMIC DNA]</scope>
    <source>
        <strain evidence="1 2">GSMNP</strain>
    </source>
</reference>